<evidence type="ECO:0000313" key="2">
    <source>
        <dbReference type="Proteomes" id="UP000266841"/>
    </source>
</evidence>
<name>K0R399_THAOC</name>
<dbReference type="EMBL" id="AGNL01047090">
    <property type="protein sequence ID" value="EJK47323.1"/>
    <property type="molecule type" value="Genomic_DNA"/>
</dbReference>
<accession>K0R399</accession>
<keyword evidence="2" id="KW-1185">Reference proteome</keyword>
<comment type="caution">
    <text evidence="1">The sequence shown here is derived from an EMBL/GenBank/DDBJ whole genome shotgun (WGS) entry which is preliminary data.</text>
</comment>
<organism evidence="1 2">
    <name type="scientific">Thalassiosira oceanica</name>
    <name type="common">Marine diatom</name>
    <dbReference type="NCBI Taxonomy" id="159749"/>
    <lineage>
        <taxon>Eukaryota</taxon>
        <taxon>Sar</taxon>
        <taxon>Stramenopiles</taxon>
        <taxon>Ochrophyta</taxon>
        <taxon>Bacillariophyta</taxon>
        <taxon>Coscinodiscophyceae</taxon>
        <taxon>Thalassiosirophycidae</taxon>
        <taxon>Thalassiosirales</taxon>
        <taxon>Thalassiosiraceae</taxon>
        <taxon>Thalassiosira</taxon>
    </lineage>
</organism>
<gene>
    <name evidence="1" type="ORF">THAOC_33965</name>
</gene>
<evidence type="ECO:0000313" key="1">
    <source>
        <dbReference type="EMBL" id="EJK47323.1"/>
    </source>
</evidence>
<dbReference type="AlphaFoldDB" id="K0R399"/>
<protein>
    <submittedName>
        <fullName evidence="1">Uncharacterized protein</fullName>
    </submittedName>
</protein>
<proteinExistence type="predicted"/>
<dbReference type="Proteomes" id="UP000266841">
    <property type="component" value="Unassembled WGS sequence"/>
</dbReference>
<reference evidence="1 2" key="1">
    <citation type="journal article" date="2012" name="Genome Biol.">
        <title>Genome and low-iron response of an oceanic diatom adapted to chronic iron limitation.</title>
        <authorList>
            <person name="Lommer M."/>
            <person name="Specht M."/>
            <person name="Roy A.S."/>
            <person name="Kraemer L."/>
            <person name="Andreson R."/>
            <person name="Gutowska M.A."/>
            <person name="Wolf J."/>
            <person name="Bergner S.V."/>
            <person name="Schilhabel M.B."/>
            <person name="Klostermeier U.C."/>
            <person name="Beiko R.G."/>
            <person name="Rosenstiel P."/>
            <person name="Hippler M."/>
            <person name="Laroche J."/>
        </authorList>
    </citation>
    <scope>NUCLEOTIDE SEQUENCE [LARGE SCALE GENOMIC DNA]</scope>
    <source>
        <strain evidence="1 2">CCMP1005</strain>
    </source>
</reference>
<sequence>MTCDLDSRPPSLRDTGVLGCALDARIRLGAVDMLSGGRPEDAPAVVRPGDSPSFEGSLVLRACREGGGPSPRRLPASHFGRASPQATIPWLAADYRKRRRGRGQNNGLRL</sequence>